<dbReference type="Proteomes" id="UP000261600">
    <property type="component" value="Unplaced"/>
</dbReference>
<dbReference type="AlphaFoldDB" id="A0A3Q3JT44"/>
<evidence type="ECO:0000313" key="1">
    <source>
        <dbReference type="Ensembl" id="ENSMALP00000023169.1"/>
    </source>
</evidence>
<dbReference type="STRING" id="43700.ENSMALP00000023169"/>
<reference evidence="1" key="1">
    <citation type="submission" date="2025-08" db="UniProtKB">
        <authorList>
            <consortium name="Ensembl"/>
        </authorList>
    </citation>
    <scope>IDENTIFICATION</scope>
</reference>
<name>A0A3Q3JT44_MONAL</name>
<keyword evidence="2" id="KW-1185">Reference proteome</keyword>
<reference evidence="1" key="2">
    <citation type="submission" date="2025-09" db="UniProtKB">
        <authorList>
            <consortium name="Ensembl"/>
        </authorList>
    </citation>
    <scope>IDENTIFICATION</scope>
</reference>
<dbReference type="Ensembl" id="ENSMALT00000023612.1">
    <property type="protein sequence ID" value="ENSMALP00000023169.1"/>
    <property type="gene ID" value="ENSMALG00000016158.1"/>
</dbReference>
<proteinExistence type="predicted"/>
<sequence>MTQMSFNIFISAHLGPLNSPGVYYLNLTSFTYEDKVAMETGYDDGNMWLKWVQYTAARTNNTDCVACAKARPTLGTAPFKLNNQNDPEGLRCTVKLFGSAIVPTGEKCRTLYFLFPPAQRPDIPPSVVVYPGNYSFSLSCLS</sequence>
<organism evidence="1 2">
    <name type="scientific">Monopterus albus</name>
    <name type="common">Swamp eel</name>
    <dbReference type="NCBI Taxonomy" id="43700"/>
    <lineage>
        <taxon>Eukaryota</taxon>
        <taxon>Metazoa</taxon>
        <taxon>Chordata</taxon>
        <taxon>Craniata</taxon>
        <taxon>Vertebrata</taxon>
        <taxon>Euteleostomi</taxon>
        <taxon>Actinopterygii</taxon>
        <taxon>Neopterygii</taxon>
        <taxon>Teleostei</taxon>
        <taxon>Neoteleostei</taxon>
        <taxon>Acanthomorphata</taxon>
        <taxon>Anabantaria</taxon>
        <taxon>Synbranchiformes</taxon>
        <taxon>Synbranchidae</taxon>
        <taxon>Monopterus</taxon>
    </lineage>
</organism>
<accession>A0A3Q3JT44</accession>
<evidence type="ECO:0000313" key="2">
    <source>
        <dbReference type="Proteomes" id="UP000261600"/>
    </source>
</evidence>
<protein>
    <submittedName>
        <fullName evidence="1">Uncharacterized protein</fullName>
    </submittedName>
</protein>